<comment type="caution">
    <text evidence="2">The sequence shown here is derived from an EMBL/GenBank/DDBJ whole genome shotgun (WGS) entry which is preliminary data.</text>
</comment>
<dbReference type="Proteomes" id="UP001565474">
    <property type="component" value="Unassembled WGS sequence"/>
</dbReference>
<keyword evidence="1" id="KW-0472">Membrane</keyword>
<name>A0ABV4GPD0_9BRAD</name>
<feature type="transmembrane region" description="Helical" evidence="1">
    <location>
        <begin position="108"/>
        <end position="130"/>
    </location>
</feature>
<proteinExistence type="predicted"/>
<feature type="transmembrane region" description="Helical" evidence="1">
    <location>
        <begin position="136"/>
        <end position="157"/>
    </location>
</feature>
<feature type="transmembrane region" description="Helical" evidence="1">
    <location>
        <begin position="217"/>
        <end position="236"/>
    </location>
</feature>
<keyword evidence="2" id="KW-0808">Transferase</keyword>
<keyword evidence="1" id="KW-0812">Transmembrane</keyword>
<evidence type="ECO:0000313" key="2">
    <source>
        <dbReference type="EMBL" id="MEY9473109.1"/>
    </source>
</evidence>
<feature type="transmembrane region" description="Helical" evidence="1">
    <location>
        <begin position="169"/>
        <end position="187"/>
    </location>
</feature>
<dbReference type="InterPro" id="IPR000462">
    <property type="entry name" value="CDP-OH_P_trans"/>
</dbReference>
<dbReference type="Pfam" id="PF01066">
    <property type="entry name" value="CDP-OH_P_transf"/>
    <property type="match status" value="1"/>
</dbReference>
<dbReference type="Gene3D" id="1.20.120.1760">
    <property type="match status" value="1"/>
</dbReference>
<sequence>MAIRTGSLRTWRTSPNLSAVAVRKRPKGVISIASAEAGAMIAYLSDRANAGTAVGILCSGAAMGLVARGHQEAGVALGLWAIIADDVDGEIARRTKNRTMATKAIGKALDAFSDLIFGSVIPAIVIASFIDLPASAVFTAFMIFIGALRLAYFDYFGLDHRGYSTGLPLSYALPVLAAILIVDHTIAPLELGVVLPAVFVPLSLLHIAPFKVKASGTLVHVITICVAVTGSAGLLITSRTGT</sequence>
<evidence type="ECO:0000313" key="3">
    <source>
        <dbReference type="Proteomes" id="UP001565474"/>
    </source>
</evidence>
<gene>
    <name evidence="2" type="ORF">ABH992_005508</name>
</gene>
<evidence type="ECO:0000256" key="1">
    <source>
        <dbReference type="SAM" id="Phobius"/>
    </source>
</evidence>
<dbReference type="EMBL" id="JBGBZN010000002">
    <property type="protein sequence ID" value="MEY9473109.1"/>
    <property type="molecule type" value="Genomic_DNA"/>
</dbReference>
<keyword evidence="3" id="KW-1185">Reference proteome</keyword>
<protein>
    <submittedName>
        <fullName evidence="2">CDP-diacylglycerol--serine O-phosphatidyltransferase</fullName>
        <ecNumber evidence="2">2.7.8.8</ecNumber>
    </submittedName>
</protein>
<organism evidence="2 3">
    <name type="scientific">Bradyrhizobium yuanmingense</name>
    <dbReference type="NCBI Taxonomy" id="108015"/>
    <lineage>
        <taxon>Bacteria</taxon>
        <taxon>Pseudomonadati</taxon>
        <taxon>Pseudomonadota</taxon>
        <taxon>Alphaproteobacteria</taxon>
        <taxon>Hyphomicrobiales</taxon>
        <taxon>Nitrobacteraceae</taxon>
        <taxon>Bradyrhizobium</taxon>
    </lineage>
</organism>
<reference evidence="2 3" key="1">
    <citation type="submission" date="2024-07" db="EMBL/GenBank/DDBJ databases">
        <title>Genomic Encyclopedia of Type Strains, Phase V (KMG-V): Genome sequencing to study the core and pangenomes of soil and plant-associated prokaryotes.</title>
        <authorList>
            <person name="Whitman W."/>
        </authorList>
    </citation>
    <scope>NUCLEOTIDE SEQUENCE [LARGE SCALE GENOMIC DNA]</scope>
    <source>
        <strain evidence="2 3">USDA 222</strain>
    </source>
</reference>
<keyword evidence="1" id="KW-1133">Transmembrane helix</keyword>
<feature type="transmembrane region" description="Helical" evidence="1">
    <location>
        <begin position="193"/>
        <end position="210"/>
    </location>
</feature>
<dbReference type="EC" id="2.7.8.8" evidence="2"/>
<dbReference type="InterPro" id="IPR043130">
    <property type="entry name" value="CDP-OH_PTrfase_TM_dom"/>
</dbReference>
<dbReference type="GO" id="GO:0003882">
    <property type="term" value="F:CDP-diacylglycerol-serine O-phosphatidyltransferase activity"/>
    <property type="evidence" value="ECO:0007669"/>
    <property type="project" value="UniProtKB-EC"/>
</dbReference>
<accession>A0ABV4GPD0</accession>